<dbReference type="EMBL" id="BQNB010020255">
    <property type="protein sequence ID" value="GJT93991.1"/>
    <property type="molecule type" value="Genomic_DNA"/>
</dbReference>
<dbReference type="Proteomes" id="UP001151760">
    <property type="component" value="Unassembled WGS sequence"/>
</dbReference>
<feature type="signal peptide" evidence="1">
    <location>
        <begin position="1"/>
        <end position="20"/>
    </location>
</feature>
<organism evidence="2 3">
    <name type="scientific">Tanacetum coccineum</name>
    <dbReference type="NCBI Taxonomy" id="301880"/>
    <lineage>
        <taxon>Eukaryota</taxon>
        <taxon>Viridiplantae</taxon>
        <taxon>Streptophyta</taxon>
        <taxon>Embryophyta</taxon>
        <taxon>Tracheophyta</taxon>
        <taxon>Spermatophyta</taxon>
        <taxon>Magnoliopsida</taxon>
        <taxon>eudicotyledons</taxon>
        <taxon>Gunneridae</taxon>
        <taxon>Pentapetalae</taxon>
        <taxon>asterids</taxon>
        <taxon>campanulids</taxon>
        <taxon>Asterales</taxon>
        <taxon>Asteraceae</taxon>
        <taxon>Asteroideae</taxon>
        <taxon>Anthemideae</taxon>
        <taxon>Anthemidinae</taxon>
        <taxon>Tanacetum</taxon>
    </lineage>
</organism>
<feature type="chain" id="PRO_5046738425" evidence="1">
    <location>
        <begin position="21"/>
        <end position="149"/>
    </location>
</feature>
<protein>
    <submittedName>
        <fullName evidence="2">Uncharacterized protein</fullName>
    </submittedName>
</protein>
<evidence type="ECO:0000313" key="2">
    <source>
        <dbReference type="EMBL" id="GJT93991.1"/>
    </source>
</evidence>
<keyword evidence="1" id="KW-0732">Signal</keyword>
<sequence length="149" mass="16896">MYACLSCLVGLLLLVKQLKFLPISSFFNPRPLDLNLNEGCIRKTHVLSDLLSCMCASAALLECTGSRGAIGSCHREKSKENGVWHQIWYGTRIQWSGAHSGALNEDILKNYYSEDSIRRIHQGRYGVLRKKSRLTLKNDIHHSEKKSLH</sequence>
<evidence type="ECO:0000256" key="1">
    <source>
        <dbReference type="SAM" id="SignalP"/>
    </source>
</evidence>
<reference evidence="2" key="2">
    <citation type="submission" date="2022-01" db="EMBL/GenBank/DDBJ databases">
        <authorList>
            <person name="Yamashiro T."/>
            <person name="Shiraishi A."/>
            <person name="Satake H."/>
            <person name="Nakayama K."/>
        </authorList>
    </citation>
    <scope>NUCLEOTIDE SEQUENCE</scope>
</reference>
<evidence type="ECO:0000313" key="3">
    <source>
        <dbReference type="Proteomes" id="UP001151760"/>
    </source>
</evidence>
<reference evidence="2" key="1">
    <citation type="journal article" date="2022" name="Int. J. Mol. Sci.">
        <title>Draft Genome of Tanacetum Coccineum: Genomic Comparison of Closely Related Tanacetum-Family Plants.</title>
        <authorList>
            <person name="Yamashiro T."/>
            <person name="Shiraishi A."/>
            <person name="Nakayama K."/>
            <person name="Satake H."/>
        </authorList>
    </citation>
    <scope>NUCLEOTIDE SEQUENCE</scope>
</reference>
<name>A0ABQ5I1I8_9ASTR</name>
<comment type="caution">
    <text evidence="2">The sequence shown here is derived from an EMBL/GenBank/DDBJ whole genome shotgun (WGS) entry which is preliminary data.</text>
</comment>
<proteinExistence type="predicted"/>
<gene>
    <name evidence="2" type="ORF">Tco_1082836</name>
</gene>
<keyword evidence="3" id="KW-1185">Reference proteome</keyword>
<accession>A0ABQ5I1I8</accession>